<comment type="caution">
    <text evidence="1">The sequence shown here is derived from an EMBL/GenBank/DDBJ whole genome shotgun (WGS) entry which is preliminary data.</text>
</comment>
<dbReference type="AlphaFoldDB" id="A0A8X6JMT5"/>
<reference evidence="1" key="1">
    <citation type="submission" date="2020-07" db="EMBL/GenBank/DDBJ databases">
        <title>Multicomponent nature underlies the extraordinary mechanical properties of spider dragline silk.</title>
        <authorList>
            <person name="Kono N."/>
            <person name="Nakamura H."/>
            <person name="Mori M."/>
            <person name="Yoshida Y."/>
            <person name="Ohtoshi R."/>
            <person name="Malay A.D."/>
            <person name="Moran D.A.P."/>
            <person name="Tomita M."/>
            <person name="Numata K."/>
            <person name="Arakawa K."/>
        </authorList>
    </citation>
    <scope>NUCLEOTIDE SEQUENCE</scope>
</reference>
<accession>A0A8X6JMT5</accession>
<keyword evidence="2" id="KW-1185">Reference proteome</keyword>
<sequence length="97" mass="11569">MRFDREDLLIEFLSSDKYAAMLLPLVESNISEEILRIWLRNPPVFTAEESYSQKLRQLSQFLRLEVEGEKKFCLQNLVLNQMILLEIKWSSVNEMEM</sequence>
<protein>
    <submittedName>
        <fullName evidence="1">Uncharacterized protein</fullName>
    </submittedName>
</protein>
<dbReference type="OrthoDB" id="5967017at2759"/>
<organism evidence="1 2">
    <name type="scientific">Trichonephila clavata</name>
    <name type="common">Joro spider</name>
    <name type="synonym">Nephila clavata</name>
    <dbReference type="NCBI Taxonomy" id="2740835"/>
    <lineage>
        <taxon>Eukaryota</taxon>
        <taxon>Metazoa</taxon>
        <taxon>Ecdysozoa</taxon>
        <taxon>Arthropoda</taxon>
        <taxon>Chelicerata</taxon>
        <taxon>Arachnida</taxon>
        <taxon>Araneae</taxon>
        <taxon>Araneomorphae</taxon>
        <taxon>Entelegynae</taxon>
        <taxon>Araneoidea</taxon>
        <taxon>Nephilidae</taxon>
        <taxon>Trichonephila</taxon>
    </lineage>
</organism>
<dbReference type="Proteomes" id="UP000887116">
    <property type="component" value="Unassembled WGS sequence"/>
</dbReference>
<evidence type="ECO:0000313" key="2">
    <source>
        <dbReference type="Proteomes" id="UP000887116"/>
    </source>
</evidence>
<proteinExistence type="predicted"/>
<name>A0A8X6JMT5_TRICU</name>
<gene>
    <name evidence="1" type="ORF">TNCT_144471</name>
</gene>
<dbReference type="EMBL" id="BMAO01029461">
    <property type="protein sequence ID" value="GFR31883.1"/>
    <property type="molecule type" value="Genomic_DNA"/>
</dbReference>
<evidence type="ECO:0000313" key="1">
    <source>
        <dbReference type="EMBL" id="GFR31883.1"/>
    </source>
</evidence>